<protein>
    <submittedName>
        <fullName evidence="1">Uncharacterized protein</fullName>
    </submittedName>
</protein>
<organism evidence="1 2">
    <name type="scientific">Vitis rotundifolia</name>
    <name type="common">Muscadine grape</name>
    <dbReference type="NCBI Taxonomy" id="103349"/>
    <lineage>
        <taxon>Eukaryota</taxon>
        <taxon>Viridiplantae</taxon>
        <taxon>Streptophyta</taxon>
        <taxon>Embryophyta</taxon>
        <taxon>Tracheophyta</taxon>
        <taxon>Spermatophyta</taxon>
        <taxon>Magnoliopsida</taxon>
        <taxon>eudicotyledons</taxon>
        <taxon>Gunneridae</taxon>
        <taxon>Pentapetalae</taxon>
        <taxon>rosids</taxon>
        <taxon>Vitales</taxon>
        <taxon>Vitaceae</taxon>
        <taxon>Viteae</taxon>
        <taxon>Vitis</taxon>
    </lineage>
</organism>
<dbReference type="Proteomes" id="UP001168098">
    <property type="component" value="Unassembled WGS sequence"/>
</dbReference>
<comment type="caution">
    <text evidence="1">The sequence shown here is derived from an EMBL/GenBank/DDBJ whole genome shotgun (WGS) entry which is preliminary data.</text>
</comment>
<sequence length="73" mass="8591">MKISIFLCFRENFKMGNQKRKSIEFEEEFMEISDENGDDTGLELPPRFSLSEPPIFEPPTQRYITRTSLDKGK</sequence>
<proteinExistence type="predicted"/>
<evidence type="ECO:0000313" key="1">
    <source>
        <dbReference type="EMBL" id="KAJ9678277.1"/>
    </source>
</evidence>
<keyword evidence="2" id="KW-1185">Reference proteome</keyword>
<accession>A0AA39DDI7</accession>
<reference evidence="1 2" key="1">
    <citation type="journal article" date="2023" name="BMC Biotechnol.">
        <title>Vitis rotundifolia cv Carlos genome sequencing.</title>
        <authorList>
            <person name="Huff M."/>
            <person name="Hulse-Kemp A."/>
            <person name="Scheffler B."/>
            <person name="Youngblood R."/>
            <person name="Simpson S."/>
            <person name="Babiker E."/>
            <person name="Staton M."/>
        </authorList>
    </citation>
    <scope>NUCLEOTIDE SEQUENCE [LARGE SCALE GENOMIC DNA]</scope>
    <source>
        <tissue evidence="1">Leaf</tissue>
    </source>
</reference>
<gene>
    <name evidence="1" type="ORF">PVL29_023012</name>
</gene>
<dbReference type="EMBL" id="JARBHA010000017">
    <property type="protein sequence ID" value="KAJ9678277.1"/>
    <property type="molecule type" value="Genomic_DNA"/>
</dbReference>
<evidence type="ECO:0000313" key="2">
    <source>
        <dbReference type="Proteomes" id="UP001168098"/>
    </source>
</evidence>
<dbReference type="AlphaFoldDB" id="A0AA39DDI7"/>
<name>A0AA39DDI7_VITRO</name>